<comment type="caution">
    <text evidence="7">The sequence shown here is derived from an EMBL/GenBank/DDBJ whole genome shotgun (WGS) entry which is preliminary data.</text>
</comment>
<evidence type="ECO:0000256" key="5">
    <source>
        <dbReference type="SAM" id="MobiDB-lite"/>
    </source>
</evidence>
<dbReference type="Proteomes" id="UP001174136">
    <property type="component" value="Unassembled WGS sequence"/>
</dbReference>
<gene>
    <name evidence="7" type="primary">SLC22A5</name>
    <name evidence="7" type="ORF">N1851_023026</name>
</gene>
<name>A0AA47MGU5_MERPO</name>
<evidence type="ECO:0000256" key="6">
    <source>
        <dbReference type="SAM" id="Phobius"/>
    </source>
</evidence>
<comment type="subcellular location">
    <subcellularLocation>
        <location evidence="1">Membrane</location>
        <topology evidence="1">Multi-pass membrane protein</topology>
    </subcellularLocation>
</comment>
<keyword evidence="2 6" id="KW-0812">Transmembrane</keyword>
<feature type="transmembrane region" description="Helical" evidence="6">
    <location>
        <begin position="185"/>
        <end position="203"/>
    </location>
</feature>
<dbReference type="PANTHER" id="PTHR24064">
    <property type="entry name" value="SOLUTE CARRIER FAMILY 22 MEMBER"/>
    <property type="match status" value="1"/>
</dbReference>
<protein>
    <submittedName>
        <fullName evidence="7">Solute carrier family 22 member 5</fullName>
    </submittedName>
</protein>
<feature type="transmembrane region" description="Helical" evidence="6">
    <location>
        <begin position="215"/>
        <end position="237"/>
    </location>
</feature>
<keyword evidence="4 6" id="KW-0472">Membrane</keyword>
<evidence type="ECO:0000313" key="8">
    <source>
        <dbReference type="Proteomes" id="UP001174136"/>
    </source>
</evidence>
<proteinExistence type="predicted"/>
<feature type="transmembrane region" description="Helical" evidence="6">
    <location>
        <begin position="115"/>
        <end position="139"/>
    </location>
</feature>
<dbReference type="AlphaFoldDB" id="A0AA47MGU5"/>
<feature type="compositionally biased region" description="Pro residues" evidence="5">
    <location>
        <begin position="21"/>
        <end position="30"/>
    </location>
</feature>
<organism evidence="7 8">
    <name type="scientific">Merluccius polli</name>
    <name type="common">Benguela hake</name>
    <name type="synonym">Merluccius cadenati</name>
    <dbReference type="NCBI Taxonomy" id="89951"/>
    <lineage>
        <taxon>Eukaryota</taxon>
        <taxon>Metazoa</taxon>
        <taxon>Chordata</taxon>
        <taxon>Craniata</taxon>
        <taxon>Vertebrata</taxon>
        <taxon>Euteleostomi</taxon>
        <taxon>Actinopterygii</taxon>
        <taxon>Neopterygii</taxon>
        <taxon>Teleostei</taxon>
        <taxon>Neoteleostei</taxon>
        <taxon>Acanthomorphata</taxon>
        <taxon>Zeiogadaria</taxon>
        <taxon>Gadariae</taxon>
        <taxon>Gadiformes</taxon>
        <taxon>Gadoidei</taxon>
        <taxon>Merlucciidae</taxon>
        <taxon>Merluccius</taxon>
    </lineage>
</organism>
<feature type="transmembrane region" description="Helical" evidence="6">
    <location>
        <begin position="145"/>
        <end position="164"/>
    </location>
</feature>
<dbReference type="GO" id="GO:0016020">
    <property type="term" value="C:membrane"/>
    <property type="evidence" value="ECO:0007669"/>
    <property type="project" value="UniProtKB-SubCell"/>
</dbReference>
<keyword evidence="8" id="KW-1185">Reference proteome</keyword>
<accession>A0AA47MGU5</accession>
<evidence type="ECO:0000313" key="7">
    <source>
        <dbReference type="EMBL" id="KAK0140063.1"/>
    </source>
</evidence>
<evidence type="ECO:0000256" key="4">
    <source>
        <dbReference type="ARBA" id="ARBA00023136"/>
    </source>
</evidence>
<keyword evidence="3 6" id="KW-1133">Transmembrane helix</keyword>
<dbReference type="EMBL" id="JAOPHQ010004272">
    <property type="protein sequence ID" value="KAK0140063.1"/>
    <property type="molecule type" value="Genomic_DNA"/>
</dbReference>
<evidence type="ECO:0000256" key="2">
    <source>
        <dbReference type="ARBA" id="ARBA00022692"/>
    </source>
</evidence>
<evidence type="ECO:0000256" key="3">
    <source>
        <dbReference type="ARBA" id="ARBA00022989"/>
    </source>
</evidence>
<sequence length="348" mass="38735">MACGVLHNVAHRHGIPLPEQNIPPPPPPPHRMPDPSTSTHPGKPYAPGRIVPGHQRKSSPLLVAIWVNNLMTDGSHSTQVWKEANALHHDGSPDCDHHSSDILPKGLQRRGFSKYLIAYILGTDILSAGAQVVFSSMGVFFRSTLGYMVIPGVAYFVSDWLWLFGRVEEAEAILRQAAQKNKVQTPQVIFTRKRIIITISYYALIPNTSNLNGDPYMNCFLPAVSEVPAYLIALVLLKYCYRHFCQSPMLFLGRVDPLYLPGVSIFLEMMGKFHITLAFCVVYAVTSELFPTVVRNMAMGPAPWQHASPPSFHLSSSTWNCAIHLMKAEEEKKMDAGGNSEFQKESKL</sequence>
<evidence type="ECO:0000256" key="1">
    <source>
        <dbReference type="ARBA" id="ARBA00004141"/>
    </source>
</evidence>
<reference evidence="7" key="1">
    <citation type="journal article" date="2023" name="Front. Mar. Sci.">
        <title>A new Merluccius polli reference genome to investigate the effects of global change in West African waters.</title>
        <authorList>
            <person name="Mateo J.L."/>
            <person name="Blanco-Fernandez C."/>
            <person name="Garcia-Vazquez E."/>
            <person name="Machado-Schiaffino G."/>
        </authorList>
    </citation>
    <scope>NUCLEOTIDE SEQUENCE</scope>
    <source>
        <strain evidence="7">C29</strain>
        <tissue evidence="7">Fin</tissue>
    </source>
</reference>
<feature type="region of interest" description="Disordered" evidence="5">
    <location>
        <begin position="12"/>
        <end position="54"/>
    </location>
</feature>